<dbReference type="Pfam" id="PF04059">
    <property type="entry name" value="RRM_2"/>
    <property type="match status" value="1"/>
</dbReference>
<feature type="domain" description="Mei2-like C-terminal RNA recognition motif" evidence="1">
    <location>
        <begin position="232"/>
        <end position="341"/>
    </location>
</feature>
<dbReference type="InterPro" id="IPR035979">
    <property type="entry name" value="RBD_domain_sf"/>
</dbReference>
<name>A0A6N2MHR1_SALVM</name>
<accession>A0A6N2MHR1</accession>
<dbReference type="AlphaFoldDB" id="A0A6N2MHR1"/>
<gene>
    <name evidence="2" type="ORF">SVIM_LOCUS371777</name>
</gene>
<proteinExistence type="predicted"/>
<sequence>MAVNASNPKSLNPSASPYMRAQVSLSLPYLPPNSGTIVLPSKLPQLSQEIYGSYTQQLQSPLAWGTRPAPTMVAGFLANPYLCVQHQMTQAWLYQEATACYNIYKQPFTVPYSHPYYYDIGNQGTCYPPGKNLEESDAVKFEDKVKCDGCYSGALGNMGKRFFGGGAGRFVAPSRPRAKRSDGRFFYREKLWVPKTESKLYGESSGDDQGLSAKEEDEVLSRSADEISLDGKTTLMIKNVPNQLGRYDLLQILDAHCFEENQKAMQQFERAMSEYDFFYLPMDFVRRANLGYAFVNFTNTDGALRFWKAFDKYKWNIGSKRKTCEVSLATIQGKDALCNRYKNSVFPCHTNTYLPVVLLPARDGWRQSAPSVVGRRVDPAFPLVERRCCGRRKSLNKWTSKSWVNWKHALGISMCNRWKYMNYCWRLERLYWGSMLDISLADAEGRAPQAECLSIFRTGGGMDS</sequence>
<dbReference type="InterPro" id="IPR007201">
    <property type="entry name" value="Mei2-like_Rrm_C"/>
</dbReference>
<dbReference type="SUPFAM" id="SSF54928">
    <property type="entry name" value="RNA-binding domain, RBD"/>
    <property type="match status" value="1"/>
</dbReference>
<dbReference type="EMBL" id="CAADRP010001818">
    <property type="protein sequence ID" value="VFU53536.1"/>
    <property type="molecule type" value="Genomic_DNA"/>
</dbReference>
<protein>
    <recommendedName>
        <fullName evidence="1">Mei2-like C-terminal RNA recognition motif domain-containing protein</fullName>
    </recommendedName>
</protein>
<evidence type="ECO:0000313" key="2">
    <source>
        <dbReference type="EMBL" id="VFU53536.1"/>
    </source>
</evidence>
<organism evidence="2">
    <name type="scientific">Salix viminalis</name>
    <name type="common">Common osier</name>
    <name type="synonym">Basket willow</name>
    <dbReference type="NCBI Taxonomy" id="40686"/>
    <lineage>
        <taxon>Eukaryota</taxon>
        <taxon>Viridiplantae</taxon>
        <taxon>Streptophyta</taxon>
        <taxon>Embryophyta</taxon>
        <taxon>Tracheophyta</taxon>
        <taxon>Spermatophyta</taxon>
        <taxon>Magnoliopsida</taxon>
        <taxon>eudicotyledons</taxon>
        <taxon>Gunneridae</taxon>
        <taxon>Pentapetalae</taxon>
        <taxon>rosids</taxon>
        <taxon>fabids</taxon>
        <taxon>Malpighiales</taxon>
        <taxon>Salicaceae</taxon>
        <taxon>Saliceae</taxon>
        <taxon>Salix</taxon>
    </lineage>
</organism>
<evidence type="ECO:0000259" key="1">
    <source>
        <dbReference type="Pfam" id="PF04059"/>
    </source>
</evidence>
<dbReference type="GO" id="GO:0003676">
    <property type="term" value="F:nucleic acid binding"/>
    <property type="evidence" value="ECO:0007669"/>
    <property type="project" value="InterPro"/>
</dbReference>
<reference evidence="2" key="1">
    <citation type="submission" date="2019-03" db="EMBL/GenBank/DDBJ databases">
        <authorList>
            <person name="Mank J."/>
            <person name="Almeida P."/>
        </authorList>
    </citation>
    <scope>NUCLEOTIDE SEQUENCE</scope>
    <source>
        <strain evidence="2">78183</strain>
    </source>
</reference>